<gene>
    <name evidence="1" type="ORF">F8M41_018723</name>
</gene>
<dbReference type="Proteomes" id="UP000439903">
    <property type="component" value="Unassembled WGS sequence"/>
</dbReference>
<name>A0A8H4AL17_GIGMA</name>
<evidence type="ECO:0000313" key="1">
    <source>
        <dbReference type="EMBL" id="KAF0508673.1"/>
    </source>
</evidence>
<keyword evidence="2" id="KW-1185">Reference proteome</keyword>
<dbReference type="Gene3D" id="3.40.50.300">
    <property type="entry name" value="P-loop containing nucleotide triphosphate hydrolases"/>
    <property type="match status" value="1"/>
</dbReference>
<dbReference type="PANTHER" id="PTHR32046:SF11">
    <property type="entry name" value="IMMUNE-ASSOCIATED NUCLEOTIDE-BINDING PROTEIN 10-LIKE"/>
    <property type="match status" value="1"/>
</dbReference>
<keyword evidence="1" id="KW-0378">Hydrolase</keyword>
<organism evidence="1 2">
    <name type="scientific">Gigaspora margarita</name>
    <dbReference type="NCBI Taxonomy" id="4874"/>
    <lineage>
        <taxon>Eukaryota</taxon>
        <taxon>Fungi</taxon>
        <taxon>Fungi incertae sedis</taxon>
        <taxon>Mucoromycota</taxon>
        <taxon>Glomeromycotina</taxon>
        <taxon>Glomeromycetes</taxon>
        <taxon>Diversisporales</taxon>
        <taxon>Gigasporaceae</taxon>
        <taxon>Gigaspora</taxon>
    </lineage>
</organism>
<reference evidence="1 2" key="1">
    <citation type="journal article" date="2019" name="Environ. Microbiol.">
        <title>At the nexus of three kingdoms: the genome of the mycorrhizal fungus Gigaspora margarita provides insights into plant, endobacterial and fungal interactions.</title>
        <authorList>
            <person name="Venice F."/>
            <person name="Ghignone S."/>
            <person name="Salvioli di Fossalunga A."/>
            <person name="Amselem J."/>
            <person name="Novero M."/>
            <person name="Xianan X."/>
            <person name="Sedzielewska Toro K."/>
            <person name="Morin E."/>
            <person name="Lipzen A."/>
            <person name="Grigoriev I.V."/>
            <person name="Henrissat B."/>
            <person name="Martin F.M."/>
            <person name="Bonfante P."/>
        </authorList>
    </citation>
    <scope>NUCLEOTIDE SEQUENCE [LARGE SCALE GENOMIC DNA]</scope>
    <source>
        <strain evidence="1 2">BEG34</strain>
    </source>
</reference>
<accession>A0A8H4AL17</accession>
<dbReference type="EMBL" id="WTPW01000463">
    <property type="protein sequence ID" value="KAF0508673.1"/>
    <property type="molecule type" value="Genomic_DNA"/>
</dbReference>
<dbReference type="AlphaFoldDB" id="A0A8H4AL17"/>
<sequence>MKTITIVSKDDENKNEDKNDVINSVGISATQKCGVYVFHADENKVIRLIDTPGIGDTKGIEYDKKNFENTLKVLTNMTI</sequence>
<evidence type="ECO:0000313" key="2">
    <source>
        <dbReference type="Proteomes" id="UP000439903"/>
    </source>
</evidence>
<dbReference type="PANTHER" id="PTHR32046">
    <property type="entry name" value="G DOMAIN-CONTAINING PROTEIN"/>
    <property type="match status" value="1"/>
</dbReference>
<dbReference type="OrthoDB" id="2440873at2759"/>
<protein>
    <submittedName>
        <fullName evidence="1">p-loop containing nucleoside triphosphate hydrolase</fullName>
    </submittedName>
</protein>
<dbReference type="GO" id="GO:0016787">
    <property type="term" value="F:hydrolase activity"/>
    <property type="evidence" value="ECO:0007669"/>
    <property type="project" value="UniProtKB-KW"/>
</dbReference>
<dbReference type="InterPro" id="IPR027417">
    <property type="entry name" value="P-loop_NTPase"/>
</dbReference>
<proteinExistence type="predicted"/>
<comment type="caution">
    <text evidence="1">The sequence shown here is derived from an EMBL/GenBank/DDBJ whole genome shotgun (WGS) entry which is preliminary data.</text>
</comment>